<evidence type="ECO:0000313" key="3">
    <source>
        <dbReference type="Proteomes" id="UP000001565"/>
    </source>
</evidence>
<proteinExistence type="predicted"/>
<reference evidence="1 3" key="1">
    <citation type="journal article" date="2007" name="Proc. Natl. Acad. Sci. U.S.A.">
        <title>The Orientia tsutsugamushi genome reveals massive proliferation of conjugative type IV secretion system and host-cell interaction genes.</title>
        <authorList>
            <person name="Cho N.-H."/>
            <person name="Kim H.-R."/>
            <person name="Lee J.-H."/>
            <person name="Kim S.-Y."/>
            <person name="Kim J."/>
            <person name="Cha S."/>
            <person name="Kim S.-Y."/>
            <person name="Darby A.C."/>
            <person name="Fuxelius H.-H."/>
            <person name="Yin J."/>
            <person name="Kim J.H."/>
            <person name="Kim J."/>
            <person name="Lee S.J."/>
            <person name="Koh Y.-S."/>
            <person name="Jang W.-J."/>
            <person name="Park K.-H."/>
            <person name="Andersson S.G.E."/>
            <person name="Choi M.-S."/>
            <person name="Kim I.-S."/>
        </authorList>
    </citation>
    <scope>NUCLEOTIDE SEQUENCE [LARGE SCALE GENOMIC DNA]</scope>
    <source>
        <strain evidence="1 3">Boryong</strain>
    </source>
</reference>
<evidence type="ECO:0000313" key="2">
    <source>
        <dbReference type="EMBL" id="CAM81201.1"/>
    </source>
</evidence>
<protein>
    <submittedName>
        <fullName evidence="1">Uncharacterized protein</fullName>
    </submittedName>
</protein>
<accession>A5CDQ5</accession>
<dbReference type="HOGENOM" id="CLU_1487627_0_0_5"/>
<dbReference type="KEGG" id="ots:OTBS_0977"/>
<dbReference type="Proteomes" id="UP000001565">
    <property type="component" value="Chromosome"/>
</dbReference>
<organism evidence="1 3">
    <name type="scientific">Orientia tsutsugamushi (strain Boryong)</name>
    <name type="common">Rickettsia tsutsugamushi</name>
    <dbReference type="NCBI Taxonomy" id="357244"/>
    <lineage>
        <taxon>Bacteria</taxon>
        <taxon>Pseudomonadati</taxon>
        <taxon>Pseudomonadota</taxon>
        <taxon>Alphaproteobacteria</taxon>
        <taxon>Rickettsiales</taxon>
        <taxon>Rickettsiaceae</taxon>
        <taxon>Rickettsieae</taxon>
        <taxon>Orientia</taxon>
    </lineage>
</organism>
<sequence>MIYDSLDVNISYFHKKYLKKADNVLTFEINDYIYESLLHNIMLDLKQYQWNQGPITIEFNFNYSNFGYVDSYILCDGLSEVEWSSEATIKLSLQCRSLNFEGAMKVIALYHMLPNVNLWIDLQGINSNRRMLISYIKQVIDANTENAEEDEDIVTIHNDRMTVLCSQEIDDLICEGDINYE</sequence>
<dbReference type="EMBL" id="AM494475">
    <property type="protein sequence ID" value="CAM81201.1"/>
    <property type="molecule type" value="Genomic_DNA"/>
</dbReference>
<dbReference type="EMBL" id="AM494475">
    <property type="protein sequence ID" value="CAM80043.1"/>
    <property type="molecule type" value="Genomic_DNA"/>
</dbReference>
<evidence type="ECO:0000313" key="1">
    <source>
        <dbReference type="EMBL" id="CAM80043.1"/>
    </source>
</evidence>
<dbReference type="AlphaFoldDB" id="A5CDQ5"/>
<dbReference type="KEGG" id="ots:OTBS_2106"/>
<name>A5CDQ5_ORITB</name>
<gene>
    <name evidence="1" type="ordered locus">OTBS_0977</name>
    <name evidence="2" type="ordered locus">OTBS_2106</name>
</gene>